<dbReference type="InterPro" id="IPR038056">
    <property type="entry name" value="YjbR-like_sf"/>
</dbReference>
<dbReference type="InterPro" id="IPR007351">
    <property type="entry name" value="YjbR"/>
</dbReference>
<dbReference type="PATRIC" id="fig|565050.3.peg.1029"/>
<gene>
    <name evidence="1" type="ordered locus">CCNA_01045</name>
</gene>
<dbReference type="InterPro" id="IPR058532">
    <property type="entry name" value="YjbR/MT2646/Rv2570-like"/>
</dbReference>
<sequence>MTPEAFDKACLALPGATLSIQWGDNHVFKVGEKMFAVRAAAGDSFSFKASDVAFEVLTESGRAKPAPYLARAQWVWFADMAAEDDAEVAGWLASAHALVAAKLTRKTKAALGIS</sequence>
<dbReference type="GeneID" id="7329794"/>
<dbReference type="PANTHER" id="PTHR35145:SF1">
    <property type="entry name" value="CYTOPLASMIC PROTEIN"/>
    <property type="match status" value="1"/>
</dbReference>
<organism evidence="1 2">
    <name type="scientific">Caulobacter vibrioides (strain NA1000 / CB15N)</name>
    <name type="common">Caulobacter crescentus</name>
    <dbReference type="NCBI Taxonomy" id="565050"/>
    <lineage>
        <taxon>Bacteria</taxon>
        <taxon>Pseudomonadati</taxon>
        <taxon>Pseudomonadota</taxon>
        <taxon>Alphaproteobacteria</taxon>
        <taxon>Caulobacterales</taxon>
        <taxon>Caulobacteraceae</taxon>
        <taxon>Caulobacter</taxon>
    </lineage>
</organism>
<evidence type="ECO:0000313" key="1">
    <source>
        <dbReference type="EMBL" id="ACL94510.1"/>
    </source>
</evidence>
<dbReference type="SMR" id="A0A0H3C5C5"/>
<dbReference type="SUPFAM" id="SSF142906">
    <property type="entry name" value="YjbR-like"/>
    <property type="match status" value="1"/>
</dbReference>
<name>A0A0H3C5C5_CAUVN</name>
<evidence type="ECO:0000313" key="2">
    <source>
        <dbReference type="Proteomes" id="UP000001364"/>
    </source>
</evidence>
<dbReference type="RefSeq" id="YP_002516418.1">
    <property type="nucleotide sequence ID" value="NC_011916.1"/>
</dbReference>
<keyword evidence="2" id="KW-1185">Reference proteome</keyword>
<dbReference type="KEGG" id="ccs:CCNA_01045"/>
<dbReference type="Gene3D" id="3.90.1150.30">
    <property type="match status" value="1"/>
</dbReference>
<reference evidence="1 2" key="1">
    <citation type="journal article" date="2010" name="J. Bacteriol.">
        <title>The genetic basis of laboratory adaptation in Caulobacter crescentus.</title>
        <authorList>
            <person name="Marks M.E."/>
            <person name="Castro-Rojas C.M."/>
            <person name="Teiling C."/>
            <person name="Du L."/>
            <person name="Kapatral V."/>
            <person name="Walunas T.L."/>
            <person name="Crosson S."/>
        </authorList>
    </citation>
    <scope>NUCLEOTIDE SEQUENCE [LARGE SCALE GENOMIC DNA]</scope>
    <source>
        <strain evidence="2">NA1000 / CB15N</strain>
    </source>
</reference>
<proteinExistence type="predicted"/>
<accession>A0A0H3C5C5</accession>
<dbReference type="RefSeq" id="WP_010918877.1">
    <property type="nucleotide sequence ID" value="NC_011916.1"/>
</dbReference>
<dbReference type="OrthoDB" id="9804614at2"/>
<protein>
    <submittedName>
        <fullName evidence="1">Conserved hypothetical cytosolic protein</fullName>
    </submittedName>
</protein>
<dbReference type="Proteomes" id="UP000001364">
    <property type="component" value="Chromosome"/>
</dbReference>
<dbReference type="EMBL" id="CP001340">
    <property type="protein sequence ID" value="ACL94510.1"/>
    <property type="molecule type" value="Genomic_DNA"/>
</dbReference>
<dbReference type="PhylomeDB" id="A0A0H3C5C5"/>
<dbReference type="PANTHER" id="PTHR35145">
    <property type="entry name" value="CYTOPLASMIC PROTEIN-RELATED"/>
    <property type="match status" value="1"/>
</dbReference>
<dbReference type="AlphaFoldDB" id="A0A0H3C5C5"/>
<dbReference type="Pfam" id="PF04237">
    <property type="entry name" value="YjbR"/>
    <property type="match status" value="1"/>
</dbReference>
<dbReference type="HOGENOM" id="CLU_105851_4_0_5"/>